<gene>
    <name evidence="2" type="ORF">ACFP2V_03035</name>
</gene>
<organism evidence="2 3">
    <name type="scientific">Streptomyces incanus</name>
    <dbReference type="NCBI Taxonomy" id="887453"/>
    <lineage>
        <taxon>Bacteria</taxon>
        <taxon>Bacillati</taxon>
        <taxon>Actinomycetota</taxon>
        <taxon>Actinomycetes</taxon>
        <taxon>Kitasatosporales</taxon>
        <taxon>Streptomycetaceae</taxon>
        <taxon>Streptomyces</taxon>
    </lineage>
</organism>
<comment type="caution">
    <text evidence="2">The sequence shown here is derived from an EMBL/GenBank/DDBJ whole genome shotgun (WGS) entry which is preliminary data.</text>
</comment>
<sequence length="147" mass="16022">MTHAAPRTQLMPGRQPDRTRFFGERAHVVGKLAVSVVLGLVYGYWAAANRRDGGPITGWNLLFGFLSALVFAVLCMALLSVAPKLRREVHAVLWGAFSGAAVGFLFNQTNLSVLQSTGLGLAIAAGVFVSMFYRYYTHEDAQGHHIE</sequence>
<dbReference type="RefSeq" id="WP_381204904.1">
    <property type="nucleotide sequence ID" value="NZ_JBHSPC010000011.1"/>
</dbReference>
<evidence type="ECO:0000256" key="1">
    <source>
        <dbReference type="SAM" id="Phobius"/>
    </source>
</evidence>
<keyword evidence="1" id="KW-1133">Transmembrane helix</keyword>
<evidence type="ECO:0000313" key="3">
    <source>
        <dbReference type="Proteomes" id="UP001596183"/>
    </source>
</evidence>
<name>A0ABW0XJL3_9ACTN</name>
<keyword evidence="1" id="KW-0472">Membrane</keyword>
<evidence type="ECO:0000313" key="2">
    <source>
        <dbReference type="EMBL" id="MFC5669124.1"/>
    </source>
</evidence>
<proteinExistence type="predicted"/>
<protein>
    <recommendedName>
        <fullName evidence="4">Integral membrane protein</fullName>
    </recommendedName>
</protein>
<feature type="transmembrane region" description="Helical" evidence="1">
    <location>
        <begin position="89"/>
        <end position="106"/>
    </location>
</feature>
<dbReference type="Proteomes" id="UP001596183">
    <property type="component" value="Unassembled WGS sequence"/>
</dbReference>
<dbReference type="InterPro" id="IPR036259">
    <property type="entry name" value="MFS_trans_sf"/>
</dbReference>
<dbReference type="SUPFAM" id="SSF103473">
    <property type="entry name" value="MFS general substrate transporter"/>
    <property type="match status" value="1"/>
</dbReference>
<feature type="transmembrane region" description="Helical" evidence="1">
    <location>
        <begin position="59"/>
        <end position="82"/>
    </location>
</feature>
<dbReference type="EMBL" id="JBHSPC010000011">
    <property type="protein sequence ID" value="MFC5669124.1"/>
    <property type="molecule type" value="Genomic_DNA"/>
</dbReference>
<keyword evidence="3" id="KW-1185">Reference proteome</keyword>
<accession>A0ABW0XJL3</accession>
<keyword evidence="1" id="KW-0812">Transmembrane</keyword>
<feature type="transmembrane region" description="Helical" evidence="1">
    <location>
        <begin position="118"/>
        <end position="136"/>
    </location>
</feature>
<reference evidence="3" key="1">
    <citation type="journal article" date="2019" name="Int. J. Syst. Evol. Microbiol.">
        <title>The Global Catalogue of Microorganisms (GCM) 10K type strain sequencing project: providing services to taxonomists for standard genome sequencing and annotation.</title>
        <authorList>
            <consortium name="The Broad Institute Genomics Platform"/>
            <consortium name="The Broad Institute Genome Sequencing Center for Infectious Disease"/>
            <person name="Wu L."/>
            <person name="Ma J."/>
        </authorList>
    </citation>
    <scope>NUCLEOTIDE SEQUENCE [LARGE SCALE GENOMIC DNA]</scope>
    <source>
        <strain evidence="3">JCM 13852</strain>
    </source>
</reference>
<evidence type="ECO:0008006" key="4">
    <source>
        <dbReference type="Google" id="ProtNLM"/>
    </source>
</evidence>
<feature type="transmembrane region" description="Helical" evidence="1">
    <location>
        <begin position="28"/>
        <end position="47"/>
    </location>
</feature>